<dbReference type="EC" id="7.2.2.-" evidence="13"/>
<dbReference type="Gene3D" id="3.40.50.1000">
    <property type="entry name" value="HAD superfamily/HAD-like"/>
    <property type="match status" value="1"/>
</dbReference>
<evidence type="ECO:0000256" key="13">
    <source>
        <dbReference type="RuleBase" id="RU362082"/>
    </source>
</evidence>
<proteinExistence type="inferred from homology"/>
<dbReference type="InterPro" id="IPR023298">
    <property type="entry name" value="ATPase_P-typ_TM_dom_sf"/>
</dbReference>
<feature type="transmembrane region" description="Helical" evidence="13">
    <location>
        <begin position="1536"/>
        <end position="1554"/>
    </location>
</feature>
<evidence type="ECO:0000256" key="10">
    <source>
        <dbReference type="ARBA" id="ARBA00022989"/>
    </source>
</evidence>
<dbReference type="InterPro" id="IPR001757">
    <property type="entry name" value="P_typ_ATPase"/>
</dbReference>
<dbReference type="CDD" id="cd07542">
    <property type="entry name" value="P-type_ATPase_cation"/>
    <property type="match status" value="1"/>
</dbReference>
<name>A0ABR3C4Z7_9TREE</name>
<keyword evidence="9 13" id="KW-1278">Translocase</keyword>
<dbReference type="InterPro" id="IPR008250">
    <property type="entry name" value="ATPase_P-typ_transduc_dom_A_sf"/>
</dbReference>
<feature type="compositionally biased region" description="Low complexity" evidence="14">
    <location>
        <begin position="285"/>
        <end position="299"/>
    </location>
</feature>
<feature type="transmembrane region" description="Helical" evidence="13">
    <location>
        <begin position="598"/>
        <end position="620"/>
    </location>
</feature>
<keyword evidence="8 13" id="KW-0460">Magnesium</keyword>
<feature type="transmembrane region" description="Helical" evidence="13">
    <location>
        <begin position="626"/>
        <end position="646"/>
    </location>
</feature>
<evidence type="ECO:0000256" key="11">
    <source>
        <dbReference type="ARBA" id="ARBA00023136"/>
    </source>
</evidence>
<evidence type="ECO:0000256" key="9">
    <source>
        <dbReference type="ARBA" id="ARBA00022967"/>
    </source>
</evidence>
<dbReference type="InterPro" id="IPR059000">
    <property type="entry name" value="ATPase_P-type_domA"/>
</dbReference>
<dbReference type="SUPFAM" id="SSF81665">
    <property type="entry name" value="Calcium ATPase, transmembrane domain M"/>
    <property type="match status" value="1"/>
</dbReference>
<gene>
    <name evidence="17" type="ORF">I308_100509</name>
</gene>
<dbReference type="PROSITE" id="PS01229">
    <property type="entry name" value="COF_2"/>
    <property type="match status" value="1"/>
</dbReference>
<dbReference type="InterPro" id="IPR006544">
    <property type="entry name" value="P-type_TPase_V"/>
</dbReference>
<dbReference type="SUPFAM" id="SSF81653">
    <property type="entry name" value="Calcium ATPase, transduction domain A"/>
    <property type="match status" value="1"/>
</dbReference>
<keyword evidence="6 13" id="KW-0547">Nucleotide-binding</keyword>
<sequence length="1861" mass="206000">MTSPPTPPPLPDNIPSAISVSRPTAFDAQRALHTPDQERNIIPSPQNTNQDGRELPGPSDYDYTENAPQAVVDAVAIERAKREQEGPPEMMVGSWTSWAGSDNADTGIFPSSITRSHIRVGSRRTSIASRHSVASIARPSSMFRHRGSSQIDLVQSPGSAVFALDGAEDESTAEHGAYRRHMPSRRDSRRWGRRDSNAQPGSYFSYRDYDRDQEDEDHISDEEEEFERQAVSPQKPSTTALGRIASFIGLTRHDAEDEEAAMGHPGDEHRRRSSSRSRSRRASSESRSYARSPSPSPSEQGWGYEDDDYMDSYGEGDEGYSSSLADDTSLPPQSRPTSPSIPLVPSATDGIFGEPNARPIDQDEPRDFDSVAVPSRQTIVLPDEDLSIRFTCYRTDPFRNVLWWLGCILTLGALGLLGRWMPTIRVKFLGRETSFEEAKEGSWLVVETPYGNLHIIPLHIVPYPYPLSTVFPQSIPPASANSANGSVSLTSSSVPAKPLHSLNGEPAGGVGGAKDLMSDVEPGKTVWEETTGLLKVMEYRYTKFALDPTTGRWAMIRDWRDSKWISSRAVAQGLDSAVRKQRLVLMGDNIIDIASKSVAGLLVDEVLHPFYVFQIASIILWSLDDYYYYAFAIALISITSIMSTLIETKRTIERMREMSRFHCNVKVLIDGEWAMKDCSELVPGDIFDSSDPNLTVFPCDALLLSGDAIVNESMLTGESVPVSKIPAKDETLRALSRESKQGSSEIDSDLAKHYLFSGTKIIRVRAGAKPAWAPKSESSIALAMVTRTGFNTTKGALVRSMLFPKPMGFKFYRDSMNFIGVLAIIAGFGFAVSAIQFIRIGIHWHTIMLRALDLITIVVPPALPATLTIGTTFAIERLRKCGIFCISPNRVNIGGKINVVCFDKTGTLTEDGLDVLGVRTIDRQNSRFSELHSDIVDVPIEGGINGKTPLLYALATCHALKLIEGEIIGDPLDIKMFEYTGWTLDEGQSRPVTKGNAEGARPQALVQTVVRPPGTDRWRMEDALKQGSKHAHFLELGVIRTFDFVSALRRMSVIVKRLKSTCMEVYVKGAPEVMPDICDPSSFPHDYDDMLSYYTRNGFRVIAIAGKSIEGLTWLRAQRMRRDVAESDLQFLGFIVFENKLKPGTAPNIHTLRAAHLACRMVTGDNVRTAISVARECGLVSHSASVYIPTFIPGTGIHHEARLDWSSVDDDRLKLDDWTLKPLTNQVGVAMDTAEAEMHDYQLALTGDVFRWMLEYAEFETMERMLVKGVIFARMSPDEKAELVERLQYLGYTVAFCGDGANDCGALKAADVGVSLSEAEASVAAPFTSQIPDISCMVEIIKEGRAALVTSFSCFKYMALYSMIQFMTVTLLYSFASSLGDFQFLYIDLFIIIPIAVTMGRTLPYPKIHPKRPTASLVSRKVLISIIGQILINAAIQVFVFIWVRKQSWYTKPDTNVDKLETFNFENSALFLVSCFQYILVAGVFSVGPPYRKPLYTNPSLVICLVGLTSFSTYILLSPAKSIALILDIIDFNFTFKLQLLAIAAVNILASFAFEKFAERPISRLIVFAKRKLSNGDGLDASVNGIVIRPATTDKRARAIKALTSADMSQRYYTVDDSQWSTPALFLSPGWNMLRVNGSDEYINQTQVDTMRPLLENFWNNSISWTTTLGSWTTIHFNGTSISAFGLAGPEQGRFTAILDGESMGSYTAQQASIYYHKLLYNVTNLQGGYTHNLTFRNVGNQTFAFDYAIIEESIYDNITDNTAKLNSVTTSNSFAIATAKATTEPALPFNDTTATAAQNSSARLSALSHQAYHVKWNGAMYFLVIFSSIMGAALVVWLSQLIVEKRLRKKERGSTGPLRC</sequence>
<feature type="region of interest" description="Disordered" evidence="14">
    <location>
        <begin position="168"/>
        <end position="368"/>
    </location>
</feature>
<evidence type="ECO:0000256" key="3">
    <source>
        <dbReference type="ARBA" id="ARBA00022553"/>
    </source>
</evidence>
<feature type="compositionally biased region" description="Polar residues" evidence="14">
    <location>
        <begin position="231"/>
        <end position="240"/>
    </location>
</feature>
<dbReference type="PANTHER" id="PTHR45630:SF8">
    <property type="entry name" value="CATION-TRANSPORTING ATPASE"/>
    <property type="match status" value="1"/>
</dbReference>
<dbReference type="SFLD" id="SFLDS00003">
    <property type="entry name" value="Haloacid_Dehalogenase"/>
    <property type="match status" value="1"/>
</dbReference>
<keyword evidence="3" id="KW-0597">Phosphoprotein</keyword>
<dbReference type="InterPro" id="IPR023299">
    <property type="entry name" value="ATPase_P-typ_cyto_dom_N"/>
</dbReference>
<evidence type="ECO:0000313" key="18">
    <source>
        <dbReference type="Proteomes" id="UP000054399"/>
    </source>
</evidence>
<organism evidence="17 18">
    <name type="scientific">Cryptococcus tetragattii IND107</name>
    <dbReference type="NCBI Taxonomy" id="1296105"/>
    <lineage>
        <taxon>Eukaryota</taxon>
        <taxon>Fungi</taxon>
        <taxon>Dikarya</taxon>
        <taxon>Basidiomycota</taxon>
        <taxon>Agaricomycotina</taxon>
        <taxon>Tremellomycetes</taxon>
        <taxon>Tremellales</taxon>
        <taxon>Cryptococcaceae</taxon>
        <taxon>Cryptococcus</taxon>
        <taxon>Cryptococcus gattii species complex</taxon>
    </lineage>
</organism>
<feature type="transmembrane region" description="Helical" evidence="13">
    <location>
        <begin position="1820"/>
        <end position="1844"/>
    </location>
</feature>
<feature type="transmembrane region" description="Helical" evidence="13">
    <location>
        <begin position="854"/>
        <end position="875"/>
    </location>
</feature>
<evidence type="ECO:0000259" key="15">
    <source>
        <dbReference type="Pfam" id="PF00122"/>
    </source>
</evidence>
<keyword evidence="10 13" id="KW-1133">Transmembrane helix</keyword>
<dbReference type="InterPro" id="IPR018303">
    <property type="entry name" value="ATPase_P-typ_P_site"/>
</dbReference>
<feature type="compositionally biased region" description="Acidic residues" evidence="14">
    <location>
        <begin position="211"/>
        <end position="226"/>
    </location>
</feature>
<dbReference type="InterPro" id="IPR047819">
    <property type="entry name" value="P5A-ATPase_N"/>
</dbReference>
<dbReference type="Proteomes" id="UP000054399">
    <property type="component" value="Unassembled WGS sequence"/>
</dbReference>
<dbReference type="SUPFAM" id="SSF81660">
    <property type="entry name" value="Metal cation-transporting ATPase, ATP-binding domain N"/>
    <property type="match status" value="1"/>
</dbReference>
<keyword evidence="4 13" id="KW-0812">Transmembrane</keyword>
<dbReference type="Pfam" id="PF00122">
    <property type="entry name" value="E1-E2_ATPase"/>
    <property type="match status" value="1"/>
</dbReference>
<dbReference type="SFLD" id="SFLDG00002">
    <property type="entry name" value="C1.7:_P-type_atpase_like"/>
    <property type="match status" value="1"/>
</dbReference>
<comment type="caution">
    <text evidence="17">The sequence shown here is derived from an EMBL/GenBank/DDBJ whole genome shotgun (WGS) entry which is preliminary data.</text>
</comment>
<dbReference type="RefSeq" id="XP_066616979.1">
    <property type="nucleotide sequence ID" value="XM_066755078.1"/>
</dbReference>
<feature type="transmembrane region" description="Helical" evidence="13">
    <location>
        <begin position="1422"/>
        <end position="1444"/>
    </location>
</feature>
<evidence type="ECO:0000313" key="17">
    <source>
        <dbReference type="EMBL" id="KAL0255702.1"/>
    </source>
</evidence>
<dbReference type="SFLD" id="SFLDF00027">
    <property type="entry name" value="p-type_atpase"/>
    <property type="match status" value="1"/>
</dbReference>
<evidence type="ECO:0000256" key="5">
    <source>
        <dbReference type="ARBA" id="ARBA00022723"/>
    </source>
</evidence>
<comment type="similarity">
    <text evidence="2 13">Belongs to the cation transport ATPase (P-type) (TC 3.A.3) family. Type V subfamily.</text>
</comment>
<evidence type="ECO:0000256" key="7">
    <source>
        <dbReference type="ARBA" id="ARBA00022840"/>
    </source>
</evidence>
<feature type="transmembrane region" description="Helical" evidence="13">
    <location>
        <begin position="818"/>
        <end position="842"/>
    </location>
</feature>
<feature type="compositionally biased region" description="Basic residues" evidence="14">
    <location>
        <begin position="271"/>
        <end position="281"/>
    </location>
</feature>
<dbReference type="Pfam" id="PF12409">
    <property type="entry name" value="P5-ATPase"/>
    <property type="match status" value="1"/>
</dbReference>
<comment type="subcellular location">
    <subcellularLocation>
        <location evidence="1 13">Membrane</location>
        <topology evidence="1 13">Multi-pass membrane protein</topology>
    </subcellularLocation>
</comment>
<dbReference type="InterPro" id="IPR047821">
    <property type="entry name" value="P5B-type_ATPase"/>
</dbReference>
<keyword evidence="18" id="KW-1185">Reference proteome</keyword>
<accession>A0ABR3C4Z7</accession>
<dbReference type="NCBIfam" id="TIGR01657">
    <property type="entry name" value="P-ATPase-V"/>
    <property type="match status" value="1"/>
</dbReference>
<evidence type="ECO:0000256" key="6">
    <source>
        <dbReference type="ARBA" id="ARBA00022741"/>
    </source>
</evidence>
<feature type="region of interest" description="Disordered" evidence="14">
    <location>
        <begin position="1"/>
        <end position="64"/>
    </location>
</feature>
<evidence type="ECO:0000256" key="8">
    <source>
        <dbReference type="ARBA" id="ARBA00022842"/>
    </source>
</evidence>
<feature type="transmembrane region" description="Helical" evidence="13">
    <location>
        <begin position="1358"/>
        <end position="1376"/>
    </location>
</feature>
<dbReference type="Gene3D" id="3.40.1110.10">
    <property type="entry name" value="Calcium-transporting ATPase, cytoplasmic domain N"/>
    <property type="match status" value="1"/>
</dbReference>
<dbReference type="InterPro" id="IPR036412">
    <property type="entry name" value="HAD-like_sf"/>
</dbReference>
<dbReference type="PANTHER" id="PTHR45630">
    <property type="entry name" value="CATION-TRANSPORTING ATPASE-RELATED"/>
    <property type="match status" value="1"/>
</dbReference>
<protein>
    <recommendedName>
        <fullName evidence="13">Cation-transporting ATPase</fullName>
        <ecNumber evidence="13">7.2.2.-</ecNumber>
    </recommendedName>
</protein>
<evidence type="ECO:0000256" key="4">
    <source>
        <dbReference type="ARBA" id="ARBA00022692"/>
    </source>
</evidence>
<feature type="transmembrane region" description="Helical" evidence="13">
    <location>
        <begin position="1495"/>
        <end position="1516"/>
    </location>
</feature>
<dbReference type="Gene3D" id="2.70.150.10">
    <property type="entry name" value="Calcium-transporting ATPase, cytoplasmic transduction domain A"/>
    <property type="match status" value="1"/>
</dbReference>
<feature type="compositionally biased region" description="Pro residues" evidence="14">
    <location>
        <begin position="1"/>
        <end position="12"/>
    </location>
</feature>
<reference evidence="17" key="2">
    <citation type="submission" date="2024-01" db="EMBL/GenBank/DDBJ databases">
        <title>Comparative genomics of Cryptococcus and Kwoniella reveals pathogenesis evolution and contrasting modes of karyotype evolution via chromosome fusion or intercentromeric recombination.</title>
        <authorList>
            <person name="Coelho M.A."/>
            <person name="David-Palma M."/>
            <person name="Shea T."/>
            <person name="Bowers K."/>
            <person name="Mcginley-Smith S."/>
            <person name="Mohammad A.W."/>
            <person name="Gnirke A."/>
            <person name="Yurkov A.M."/>
            <person name="Nowrousian M."/>
            <person name="Sun S."/>
            <person name="Cuomo C.A."/>
            <person name="Heitman J."/>
        </authorList>
    </citation>
    <scope>NUCLEOTIDE SEQUENCE</scope>
    <source>
        <strain evidence="17">IND107</strain>
    </source>
</reference>
<feature type="transmembrane region" description="Helical" evidence="13">
    <location>
        <begin position="1469"/>
        <end position="1488"/>
    </location>
</feature>
<dbReference type="InterPro" id="IPR044492">
    <property type="entry name" value="P_typ_ATPase_HD_dom"/>
</dbReference>
<keyword evidence="11 13" id="KW-0472">Membrane</keyword>
<evidence type="ECO:0000256" key="12">
    <source>
        <dbReference type="ARBA" id="ARBA00049360"/>
    </source>
</evidence>
<dbReference type="Gene3D" id="1.20.1110.10">
    <property type="entry name" value="Calcium-transporting ATPase, transmembrane domain"/>
    <property type="match status" value="1"/>
</dbReference>
<evidence type="ECO:0000256" key="1">
    <source>
        <dbReference type="ARBA" id="ARBA00004141"/>
    </source>
</evidence>
<evidence type="ECO:0000259" key="16">
    <source>
        <dbReference type="Pfam" id="PF12409"/>
    </source>
</evidence>
<feature type="domain" description="P5B-type ATPase N-terminal" evidence="16">
    <location>
        <begin position="384"/>
        <end position="483"/>
    </location>
</feature>
<dbReference type="PROSITE" id="PS00154">
    <property type="entry name" value="ATPASE_E1_E2"/>
    <property type="match status" value="1"/>
</dbReference>
<evidence type="ECO:0000256" key="2">
    <source>
        <dbReference type="ARBA" id="ARBA00006000"/>
    </source>
</evidence>
<dbReference type="EMBL" id="ATAM02000001">
    <property type="protein sequence ID" value="KAL0255702.1"/>
    <property type="molecule type" value="Genomic_DNA"/>
</dbReference>
<feature type="compositionally biased region" description="Polar residues" evidence="14">
    <location>
        <begin position="324"/>
        <end position="340"/>
    </location>
</feature>
<dbReference type="SUPFAM" id="SSF56784">
    <property type="entry name" value="HAD-like"/>
    <property type="match status" value="1"/>
</dbReference>
<reference evidence="17" key="1">
    <citation type="submission" date="2015-01" db="EMBL/GenBank/DDBJ databases">
        <authorList>
            <consortium name="The Broad Institute Genomics Platform"/>
            <person name="Cuomo C."/>
            <person name="Litvintseva A."/>
            <person name="Chen Y."/>
            <person name="Heitman J."/>
            <person name="Sun S."/>
            <person name="Springer D."/>
            <person name="Dromer F."/>
            <person name="Young S."/>
            <person name="Zeng Q."/>
            <person name="Gargeya S."/>
            <person name="Abouelleil A."/>
            <person name="Alvarado L."/>
            <person name="Chapman S.B."/>
            <person name="Gainer-Dewar J."/>
            <person name="Goldberg J."/>
            <person name="Griggs A."/>
            <person name="Gujja S."/>
            <person name="Hansen M."/>
            <person name="Howarth C."/>
            <person name="Imamovic A."/>
            <person name="Larimer J."/>
            <person name="Murphy C."/>
            <person name="Naylor J."/>
            <person name="Pearson M."/>
            <person name="Priest M."/>
            <person name="Roberts A."/>
            <person name="Saif S."/>
            <person name="Shea T."/>
            <person name="Sykes S."/>
            <person name="Wortman J."/>
            <person name="Nusbaum C."/>
            <person name="Birren B."/>
        </authorList>
    </citation>
    <scope>NUCLEOTIDE SEQUENCE</scope>
    <source>
        <strain evidence="17">IND107</strain>
    </source>
</reference>
<feature type="compositionally biased region" description="Acidic residues" evidence="14">
    <location>
        <begin position="304"/>
        <end position="318"/>
    </location>
</feature>
<evidence type="ECO:0000256" key="14">
    <source>
        <dbReference type="SAM" id="MobiDB-lite"/>
    </source>
</evidence>
<keyword evidence="7 13" id="KW-0067">ATP-binding</keyword>
<feature type="transmembrane region" description="Helical" evidence="13">
    <location>
        <begin position="401"/>
        <end position="421"/>
    </location>
</feature>
<feature type="compositionally biased region" description="Basic and acidic residues" evidence="14">
    <location>
        <begin position="184"/>
        <end position="196"/>
    </location>
</feature>
<dbReference type="GeneID" id="91987367"/>
<dbReference type="PRINTS" id="PR00119">
    <property type="entry name" value="CATATPASE"/>
</dbReference>
<dbReference type="InterPro" id="IPR023214">
    <property type="entry name" value="HAD_sf"/>
</dbReference>
<feature type="domain" description="P-type ATPase A" evidence="15">
    <location>
        <begin position="664"/>
        <end position="801"/>
    </location>
</feature>
<comment type="catalytic activity">
    <reaction evidence="12 13">
        <text>ATP + H2O = ADP + phosphate + H(+)</text>
        <dbReference type="Rhea" id="RHEA:13065"/>
        <dbReference type="ChEBI" id="CHEBI:15377"/>
        <dbReference type="ChEBI" id="CHEBI:15378"/>
        <dbReference type="ChEBI" id="CHEBI:30616"/>
        <dbReference type="ChEBI" id="CHEBI:43474"/>
        <dbReference type="ChEBI" id="CHEBI:456216"/>
    </reaction>
</comment>
<keyword evidence="5 13" id="KW-0479">Metal-binding</keyword>
<dbReference type="Gene3D" id="2.60.120.260">
    <property type="entry name" value="Galactose-binding domain-like"/>
    <property type="match status" value="1"/>
</dbReference>
<feature type="transmembrane region" description="Helical" evidence="13">
    <location>
        <begin position="1382"/>
        <end position="1401"/>
    </location>
</feature>
<dbReference type="NCBIfam" id="TIGR01494">
    <property type="entry name" value="ATPase_P-type"/>
    <property type="match status" value="2"/>
</dbReference>